<evidence type="ECO:0000256" key="1">
    <source>
        <dbReference type="SAM" id="MobiDB-lite"/>
    </source>
</evidence>
<protein>
    <recommendedName>
        <fullName evidence="5">Secreted protein</fullName>
    </recommendedName>
</protein>
<dbReference type="Proteomes" id="UP000265663">
    <property type="component" value="Unassembled WGS sequence"/>
</dbReference>
<feature type="signal peptide" evidence="2">
    <location>
        <begin position="1"/>
        <end position="18"/>
    </location>
</feature>
<feature type="region of interest" description="Disordered" evidence="1">
    <location>
        <begin position="225"/>
        <end position="251"/>
    </location>
</feature>
<evidence type="ECO:0000313" key="4">
    <source>
        <dbReference type="Proteomes" id="UP000265663"/>
    </source>
</evidence>
<dbReference type="EMBL" id="KE747844">
    <property type="protein sequence ID" value="RMZ74332.1"/>
    <property type="molecule type" value="Genomic_DNA"/>
</dbReference>
<keyword evidence="4" id="KW-1185">Reference proteome</keyword>
<evidence type="ECO:0000313" key="3">
    <source>
        <dbReference type="EMBL" id="RMZ74332.1"/>
    </source>
</evidence>
<accession>A0A3M7MIS7</accession>
<sequence>MRTKPWFLILTSVRLVAPRDVPDVALRATGAQAATSVGQTTLSPASVITPAPVVREDIFKRAIATCGFVRGNSGKTSLTITASLQQGPCHCSHAVTILSARITGEYAGHTDRLIAWASTSRMAVARPSTAQFFNGTFTKNPSRSPHTYCKLQLIRCASVFSLCAQRGTRIHGYVLLPPQLKHEGTVTTGPGPGSIASWNLLTPTGANPHVPPSYASVSEYGDYGPSVHQPLRPMDTLHERHSQRSFGYGSR</sequence>
<dbReference type="AlphaFoldDB" id="A0A3M7MIS7"/>
<feature type="chain" id="PRO_5017944733" description="Secreted protein" evidence="2">
    <location>
        <begin position="19"/>
        <end position="251"/>
    </location>
</feature>
<organism evidence="3 4">
    <name type="scientific">Pyrenophora seminiperda CCB06</name>
    <dbReference type="NCBI Taxonomy" id="1302712"/>
    <lineage>
        <taxon>Eukaryota</taxon>
        <taxon>Fungi</taxon>
        <taxon>Dikarya</taxon>
        <taxon>Ascomycota</taxon>
        <taxon>Pezizomycotina</taxon>
        <taxon>Dothideomycetes</taxon>
        <taxon>Pleosporomycetidae</taxon>
        <taxon>Pleosporales</taxon>
        <taxon>Pleosporineae</taxon>
        <taxon>Pleosporaceae</taxon>
        <taxon>Pyrenophora</taxon>
    </lineage>
</organism>
<dbReference type="OrthoDB" id="5347452at2759"/>
<proteinExistence type="predicted"/>
<name>A0A3M7MIS7_9PLEO</name>
<reference evidence="3 4" key="1">
    <citation type="journal article" date="2014" name="PLoS ONE">
        <title>De novo Genome Assembly of the Fungal Plant Pathogen Pyrenophora semeniperda.</title>
        <authorList>
            <person name="Soliai M.M."/>
            <person name="Meyer S.E."/>
            <person name="Udall J.A."/>
            <person name="Elzinga D.E."/>
            <person name="Hermansen R.A."/>
            <person name="Bodily P.M."/>
            <person name="Hart A.A."/>
            <person name="Coleman C.E."/>
        </authorList>
    </citation>
    <scope>NUCLEOTIDE SEQUENCE [LARGE SCALE GENOMIC DNA]</scope>
    <source>
        <strain evidence="3 4">CCB06</strain>
        <tissue evidence="3">Mycelium</tissue>
    </source>
</reference>
<keyword evidence="2" id="KW-0732">Signal</keyword>
<evidence type="ECO:0008006" key="5">
    <source>
        <dbReference type="Google" id="ProtNLM"/>
    </source>
</evidence>
<gene>
    <name evidence="3" type="ORF">GMOD_00003354</name>
</gene>
<evidence type="ECO:0000256" key="2">
    <source>
        <dbReference type="SAM" id="SignalP"/>
    </source>
</evidence>